<accession>A0A8D3ARC4</accession>
<proteinExistence type="inferred from homology"/>
<evidence type="ECO:0000256" key="1">
    <source>
        <dbReference type="ARBA" id="ARBA00006347"/>
    </source>
</evidence>
<dbReference type="InterPro" id="IPR036249">
    <property type="entry name" value="Thioredoxin-like_sf"/>
</dbReference>
<dbReference type="PANTHER" id="PTHR18929:SF253">
    <property type="entry name" value="ENDOPLASMIC RETICULUM RESIDENT PROTEIN 27"/>
    <property type="match status" value="1"/>
</dbReference>
<evidence type="ECO:0000256" key="2">
    <source>
        <dbReference type="SAM" id="SignalP"/>
    </source>
</evidence>
<organism evidence="3 4">
    <name type="scientific">Scophthalmus maximus</name>
    <name type="common">Turbot</name>
    <name type="synonym">Psetta maxima</name>
    <dbReference type="NCBI Taxonomy" id="52904"/>
    <lineage>
        <taxon>Eukaryota</taxon>
        <taxon>Metazoa</taxon>
        <taxon>Chordata</taxon>
        <taxon>Craniata</taxon>
        <taxon>Vertebrata</taxon>
        <taxon>Euteleostomi</taxon>
        <taxon>Actinopterygii</taxon>
        <taxon>Neopterygii</taxon>
        <taxon>Teleostei</taxon>
        <taxon>Neoteleostei</taxon>
        <taxon>Acanthomorphata</taxon>
        <taxon>Carangaria</taxon>
        <taxon>Pleuronectiformes</taxon>
        <taxon>Pleuronectoidei</taxon>
        <taxon>Scophthalmidae</taxon>
        <taxon>Scophthalmus</taxon>
    </lineage>
</organism>
<dbReference type="GeneTree" id="ENSGT00930000151058"/>
<dbReference type="CDD" id="cd02981">
    <property type="entry name" value="PDI_b_family"/>
    <property type="match status" value="1"/>
</dbReference>
<dbReference type="GO" id="GO:0005783">
    <property type="term" value="C:endoplasmic reticulum"/>
    <property type="evidence" value="ECO:0007669"/>
    <property type="project" value="TreeGrafter"/>
</dbReference>
<dbReference type="Gene3D" id="3.40.30.10">
    <property type="entry name" value="Glutaredoxin"/>
    <property type="match status" value="2"/>
</dbReference>
<evidence type="ECO:0008006" key="5">
    <source>
        <dbReference type="Google" id="ProtNLM"/>
    </source>
</evidence>
<comment type="similarity">
    <text evidence="1">Belongs to the protein disulfide isomerase family.</text>
</comment>
<dbReference type="SUPFAM" id="SSF52833">
    <property type="entry name" value="Thioredoxin-like"/>
    <property type="match status" value="2"/>
</dbReference>
<dbReference type="Proteomes" id="UP000694558">
    <property type="component" value="Chromosome 8"/>
</dbReference>
<sequence>MLTALFLAFLVSSVFATNKDGALPRLNDTSAAEAFIDSAEVVVIGFLEGEESPGYEELTAAAKRVDSVPVAICTVKEVWAHYQLSSDTITLFRKADNHQDNLVLSEVKKLETDGLVNFISINVIRYITEYTQVTAVGLFNSEVKSHLLLFVNKGTKEFTELKERLEALAPEFTGKFLFVLINGAVKSNSRSLAYFGIKSQDLPRVGIYDGDSDMKWLLPAGEISTERVREFCQSFLGGELKTLSLGVLGPQQQLGSICSSNNTWS</sequence>
<keyword evidence="2" id="KW-0732">Signal</keyword>
<dbReference type="GO" id="GO:0006457">
    <property type="term" value="P:protein folding"/>
    <property type="evidence" value="ECO:0007669"/>
    <property type="project" value="TreeGrafter"/>
</dbReference>
<name>A0A8D3ARC4_SCOMX</name>
<evidence type="ECO:0000313" key="3">
    <source>
        <dbReference type="Ensembl" id="ENSSMAP00000022279.2"/>
    </source>
</evidence>
<dbReference type="PANTHER" id="PTHR18929">
    <property type="entry name" value="PROTEIN DISULFIDE ISOMERASE"/>
    <property type="match status" value="1"/>
</dbReference>
<feature type="chain" id="PRO_5034337458" description="Endoplasmic reticulum resident protein 27" evidence="2">
    <location>
        <begin position="17"/>
        <end position="265"/>
    </location>
</feature>
<dbReference type="GO" id="GO:0034976">
    <property type="term" value="P:response to endoplasmic reticulum stress"/>
    <property type="evidence" value="ECO:0007669"/>
    <property type="project" value="TreeGrafter"/>
</dbReference>
<dbReference type="Ensembl" id="ENSSMAT00000022539.2">
    <property type="protein sequence ID" value="ENSSMAP00000022279.2"/>
    <property type="gene ID" value="ENSSMAG00000013628.2"/>
</dbReference>
<dbReference type="Pfam" id="PF13848">
    <property type="entry name" value="Thioredoxin_6"/>
    <property type="match status" value="1"/>
</dbReference>
<dbReference type="AlphaFoldDB" id="A0A8D3ARC4"/>
<reference evidence="3" key="2">
    <citation type="submission" date="2025-08" db="UniProtKB">
        <authorList>
            <consortium name="Ensembl"/>
        </authorList>
    </citation>
    <scope>IDENTIFICATION</scope>
</reference>
<dbReference type="GO" id="GO:0003756">
    <property type="term" value="F:protein disulfide isomerase activity"/>
    <property type="evidence" value="ECO:0007669"/>
    <property type="project" value="TreeGrafter"/>
</dbReference>
<feature type="signal peptide" evidence="2">
    <location>
        <begin position="1"/>
        <end position="16"/>
    </location>
</feature>
<reference evidence="3" key="1">
    <citation type="submission" date="2023-05" db="EMBL/GenBank/DDBJ databases">
        <title>High-quality long-read genome of Scophthalmus maximus.</title>
        <authorList>
            <person name="Lien S."/>
            <person name="Martinez P."/>
        </authorList>
    </citation>
    <scope>NUCLEOTIDE SEQUENCE [LARGE SCALE GENOMIC DNA]</scope>
</reference>
<evidence type="ECO:0000313" key="4">
    <source>
        <dbReference type="Proteomes" id="UP000694558"/>
    </source>
</evidence>
<dbReference type="CDD" id="cd02982">
    <property type="entry name" value="PDI_b'_family"/>
    <property type="match status" value="1"/>
</dbReference>
<protein>
    <recommendedName>
        <fullName evidence="5">Endoplasmic reticulum resident protein 27</fullName>
    </recommendedName>
</protein>
<gene>
    <name evidence="3" type="primary">LOC118313210</name>
</gene>